<evidence type="ECO:0000313" key="2">
    <source>
        <dbReference type="Proteomes" id="UP000830671"/>
    </source>
</evidence>
<dbReference type="EMBL" id="CP019474">
    <property type="protein sequence ID" value="UQC78917.1"/>
    <property type="molecule type" value="Genomic_DNA"/>
</dbReference>
<organism evidence="1 2">
    <name type="scientific">Colletotrichum lupini</name>
    <dbReference type="NCBI Taxonomy" id="145971"/>
    <lineage>
        <taxon>Eukaryota</taxon>
        <taxon>Fungi</taxon>
        <taxon>Dikarya</taxon>
        <taxon>Ascomycota</taxon>
        <taxon>Pezizomycotina</taxon>
        <taxon>Sordariomycetes</taxon>
        <taxon>Hypocreomycetidae</taxon>
        <taxon>Glomerellales</taxon>
        <taxon>Glomerellaceae</taxon>
        <taxon>Colletotrichum</taxon>
        <taxon>Colletotrichum acutatum species complex</taxon>
    </lineage>
</organism>
<dbReference type="Proteomes" id="UP000830671">
    <property type="component" value="Chromosome 2"/>
</dbReference>
<reference evidence="1" key="1">
    <citation type="journal article" date="2021" name="Mol. Plant Microbe Interact.">
        <title>Complete Genome Sequence of the Plant-Pathogenic Fungus Colletotrichum lupini.</title>
        <authorList>
            <person name="Baroncelli R."/>
            <person name="Pensec F."/>
            <person name="Da Lio D."/>
            <person name="Boufleur T."/>
            <person name="Vicente I."/>
            <person name="Sarrocco S."/>
            <person name="Picot A."/>
            <person name="Baraldi E."/>
            <person name="Sukno S."/>
            <person name="Thon M."/>
            <person name="Le Floch G."/>
        </authorList>
    </citation>
    <scope>NUCLEOTIDE SEQUENCE</scope>
    <source>
        <strain evidence="1">IMI 504893</strain>
    </source>
</reference>
<proteinExistence type="predicted"/>
<protein>
    <submittedName>
        <fullName evidence="1">Uncharacterized protein</fullName>
    </submittedName>
</protein>
<dbReference type="AlphaFoldDB" id="A0A9Q8SM08"/>
<dbReference type="GeneID" id="73338419"/>
<evidence type="ECO:0000313" key="1">
    <source>
        <dbReference type="EMBL" id="UQC78917.1"/>
    </source>
</evidence>
<name>A0A9Q8SM08_9PEZI</name>
<gene>
    <name evidence="1" type="ORF">CLUP02_04396</name>
</gene>
<keyword evidence="2" id="KW-1185">Reference proteome</keyword>
<accession>A0A9Q8SM08</accession>
<dbReference type="RefSeq" id="XP_049140552.1">
    <property type="nucleotide sequence ID" value="XM_049283409.1"/>
</dbReference>
<dbReference type="KEGG" id="clup:CLUP02_04396"/>
<sequence length="165" mass="18749">MFAFCCVDSFSLCIKLSYRLIPKEQRRGRSVNFDVEACLPLVSTQQRKKPRQPCDPWPTTVFSFCWVLASGDKGVEGSDPPICNYFIVMELAQFALCRAAQWVTLVAGSLQPYRLLQHAECHPSRGYLFTIWMRCPQRNGWGNEAASMGSGQFKPIAMDHFPSHH</sequence>